<comment type="caution">
    <text evidence="2">The sequence shown here is derived from an EMBL/GenBank/DDBJ whole genome shotgun (WGS) entry which is preliminary data.</text>
</comment>
<evidence type="ECO:0000313" key="2">
    <source>
        <dbReference type="EMBL" id="MFD0919645.1"/>
    </source>
</evidence>
<evidence type="ECO:0000256" key="1">
    <source>
        <dbReference type="SAM" id="Phobius"/>
    </source>
</evidence>
<dbReference type="Proteomes" id="UP001597018">
    <property type="component" value="Unassembled WGS sequence"/>
</dbReference>
<protein>
    <submittedName>
        <fullName evidence="2">Uncharacterized protein</fullName>
    </submittedName>
</protein>
<evidence type="ECO:0000313" key="3">
    <source>
        <dbReference type="Proteomes" id="UP001597018"/>
    </source>
</evidence>
<proteinExistence type="predicted"/>
<keyword evidence="1" id="KW-1133">Transmembrane helix</keyword>
<sequence>MEVVAAALVGLAGAVCVVVTLLSAVKTVVVPRATPVRITRWVFQGTGAVFSVLADGGDYRRQDRVRALYAPLALLTLPVVWLVFVLAGYTAMFWAVGVRGWWAAFFQSGSSLLTLGFSAPVDAVTAVLVISEAALGLGLLALLISYLPSIYGSFSRREVMVTALETQAGTPAWSAALLERLARIGGLDDLDWFWRDWARWFADIEETHTSSPGLVYFRSPHPDRSWVTAAGAVLDTAALIASTVDISRQPAAELCIRSGYVALRRIGDFFGLPYAPDPDPDDPISIDRAEYDAVCQRLTHAGVPLRGDRNQTWRDFAGWRVNYDAVLLRLAWLCRAPSAPWSADRAIPFRPTLMPRRRTKS</sequence>
<feature type="transmembrane region" description="Helical" evidence="1">
    <location>
        <begin position="101"/>
        <end position="119"/>
    </location>
</feature>
<dbReference type="RefSeq" id="WP_345599977.1">
    <property type="nucleotide sequence ID" value="NZ_BAABLT010000001.1"/>
</dbReference>
<organism evidence="2 3">
    <name type="scientific">Saccharopolyspora rosea</name>
    <dbReference type="NCBI Taxonomy" id="524884"/>
    <lineage>
        <taxon>Bacteria</taxon>
        <taxon>Bacillati</taxon>
        <taxon>Actinomycetota</taxon>
        <taxon>Actinomycetes</taxon>
        <taxon>Pseudonocardiales</taxon>
        <taxon>Pseudonocardiaceae</taxon>
        <taxon>Saccharopolyspora</taxon>
    </lineage>
</organism>
<dbReference type="EMBL" id="JBHTIW010000003">
    <property type="protein sequence ID" value="MFD0919645.1"/>
    <property type="molecule type" value="Genomic_DNA"/>
</dbReference>
<name>A0ABW3FNF2_9PSEU</name>
<keyword evidence="1" id="KW-0472">Membrane</keyword>
<keyword evidence="1" id="KW-0812">Transmembrane</keyword>
<dbReference type="SUPFAM" id="SSF81324">
    <property type="entry name" value="Voltage-gated potassium channels"/>
    <property type="match status" value="1"/>
</dbReference>
<gene>
    <name evidence="2" type="ORF">ACFQ16_07810</name>
</gene>
<keyword evidence="3" id="KW-1185">Reference proteome</keyword>
<accession>A0ABW3FNF2</accession>
<feature type="transmembrane region" description="Helical" evidence="1">
    <location>
        <begin position="125"/>
        <end position="147"/>
    </location>
</feature>
<feature type="transmembrane region" description="Helical" evidence="1">
    <location>
        <begin position="68"/>
        <end position="89"/>
    </location>
</feature>
<reference evidence="3" key="1">
    <citation type="journal article" date="2019" name="Int. J. Syst. Evol. Microbiol.">
        <title>The Global Catalogue of Microorganisms (GCM) 10K type strain sequencing project: providing services to taxonomists for standard genome sequencing and annotation.</title>
        <authorList>
            <consortium name="The Broad Institute Genomics Platform"/>
            <consortium name="The Broad Institute Genome Sequencing Center for Infectious Disease"/>
            <person name="Wu L."/>
            <person name="Ma J."/>
        </authorList>
    </citation>
    <scope>NUCLEOTIDE SEQUENCE [LARGE SCALE GENOMIC DNA]</scope>
    <source>
        <strain evidence="3">CCUG 56401</strain>
    </source>
</reference>